<name>A0A9X3EGF1_9GAMM</name>
<reference evidence="2" key="1">
    <citation type="submission" date="2022-11" db="EMBL/GenBank/DDBJ databases">
        <title>Parathalassolutuus dongxingensis gen. nov., sp. nov., a novel member of family Oceanospirillaceae isolated from a coastal shrimp pond in Guangxi, China.</title>
        <authorList>
            <person name="Chen H."/>
        </authorList>
    </citation>
    <scope>NUCLEOTIDE SEQUENCE</scope>
    <source>
        <strain evidence="2">G-43</strain>
    </source>
</reference>
<dbReference type="GO" id="GO:0006950">
    <property type="term" value="P:response to stress"/>
    <property type="evidence" value="ECO:0007669"/>
    <property type="project" value="TreeGrafter"/>
</dbReference>
<dbReference type="InterPro" id="IPR039422">
    <property type="entry name" value="MarR/SlyA-like"/>
</dbReference>
<evidence type="ECO:0000313" key="2">
    <source>
        <dbReference type="EMBL" id="MCY0966259.1"/>
    </source>
</evidence>
<dbReference type="GO" id="GO:0003700">
    <property type="term" value="F:DNA-binding transcription factor activity"/>
    <property type="evidence" value="ECO:0007669"/>
    <property type="project" value="InterPro"/>
</dbReference>
<organism evidence="2 3">
    <name type="scientific">Parathalassolituus penaei</name>
    <dbReference type="NCBI Taxonomy" id="2997323"/>
    <lineage>
        <taxon>Bacteria</taxon>
        <taxon>Pseudomonadati</taxon>
        <taxon>Pseudomonadota</taxon>
        <taxon>Gammaproteobacteria</taxon>
        <taxon>Oceanospirillales</taxon>
        <taxon>Oceanospirillaceae</taxon>
        <taxon>Parathalassolituus</taxon>
    </lineage>
</organism>
<evidence type="ECO:0000313" key="3">
    <source>
        <dbReference type="Proteomes" id="UP001150830"/>
    </source>
</evidence>
<dbReference type="PROSITE" id="PS50995">
    <property type="entry name" value="HTH_MARR_2"/>
    <property type="match status" value="1"/>
</dbReference>
<dbReference type="AlphaFoldDB" id="A0A9X3EGF1"/>
<evidence type="ECO:0000259" key="1">
    <source>
        <dbReference type="PROSITE" id="PS50995"/>
    </source>
</evidence>
<comment type="caution">
    <text evidence="2">The sequence shown here is derived from an EMBL/GenBank/DDBJ whole genome shotgun (WGS) entry which is preliminary data.</text>
</comment>
<dbReference type="Gene3D" id="1.10.10.10">
    <property type="entry name" value="Winged helix-like DNA-binding domain superfamily/Winged helix DNA-binding domain"/>
    <property type="match status" value="1"/>
</dbReference>
<proteinExistence type="predicted"/>
<feature type="domain" description="HTH marR-type" evidence="1">
    <location>
        <begin position="1"/>
        <end position="155"/>
    </location>
</feature>
<dbReference type="SMART" id="SM00347">
    <property type="entry name" value="HTH_MARR"/>
    <property type="match status" value="1"/>
</dbReference>
<protein>
    <submittedName>
        <fullName evidence="2">MarR family winged helix-turn-helix transcriptional regulator</fullName>
    </submittedName>
</protein>
<accession>A0A9X3EGF1</accession>
<keyword evidence="3" id="KW-1185">Reference proteome</keyword>
<sequence length="160" mass="18322">MTKSTRTTRAQRYNPASDEYHKEDFPFYWLAMVNGRYSRAMEKTLKKVNLDVPRWRILIILKDEGPSSISAIATHAIAKLPTVTKTVYRMKADGLVDTCVRSDDGRVTDVSITEAGLATIRNIHDTTEELFRQSFKGLTPVQLTRLNKLLETIYHNLPEH</sequence>
<dbReference type="EMBL" id="JAPNOA010000039">
    <property type="protein sequence ID" value="MCY0966259.1"/>
    <property type="molecule type" value="Genomic_DNA"/>
</dbReference>
<dbReference type="InterPro" id="IPR036390">
    <property type="entry name" value="WH_DNA-bd_sf"/>
</dbReference>
<dbReference type="Pfam" id="PF01047">
    <property type="entry name" value="MarR"/>
    <property type="match status" value="1"/>
</dbReference>
<dbReference type="RefSeq" id="WP_283174470.1">
    <property type="nucleotide sequence ID" value="NZ_JAPNOA010000039.1"/>
</dbReference>
<dbReference type="Proteomes" id="UP001150830">
    <property type="component" value="Unassembled WGS sequence"/>
</dbReference>
<dbReference type="PANTHER" id="PTHR33164">
    <property type="entry name" value="TRANSCRIPTIONAL REGULATOR, MARR FAMILY"/>
    <property type="match status" value="1"/>
</dbReference>
<dbReference type="PANTHER" id="PTHR33164:SF43">
    <property type="entry name" value="HTH-TYPE TRANSCRIPTIONAL REPRESSOR YETL"/>
    <property type="match status" value="1"/>
</dbReference>
<dbReference type="SUPFAM" id="SSF46785">
    <property type="entry name" value="Winged helix' DNA-binding domain"/>
    <property type="match status" value="1"/>
</dbReference>
<dbReference type="InterPro" id="IPR036388">
    <property type="entry name" value="WH-like_DNA-bd_sf"/>
</dbReference>
<gene>
    <name evidence="2" type="ORF">OUO13_13775</name>
</gene>
<dbReference type="InterPro" id="IPR000835">
    <property type="entry name" value="HTH_MarR-typ"/>
</dbReference>